<name>A0ABN9T0Q0_9DINO</name>
<evidence type="ECO:0000313" key="2">
    <source>
        <dbReference type="EMBL" id="CAK0838509.1"/>
    </source>
</evidence>
<feature type="region of interest" description="Disordered" evidence="1">
    <location>
        <begin position="1"/>
        <end position="61"/>
    </location>
</feature>
<protein>
    <submittedName>
        <fullName evidence="2">Uncharacterized protein</fullName>
    </submittedName>
</protein>
<gene>
    <name evidence="2" type="ORF">PCOR1329_LOCUS34449</name>
</gene>
<comment type="caution">
    <text evidence="2">The sequence shown here is derived from an EMBL/GenBank/DDBJ whole genome shotgun (WGS) entry which is preliminary data.</text>
</comment>
<accession>A0ABN9T0Q0</accession>
<feature type="compositionally biased region" description="Low complexity" evidence="1">
    <location>
        <begin position="34"/>
        <end position="61"/>
    </location>
</feature>
<evidence type="ECO:0000256" key="1">
    <source>
        <dbReference type="SAM" id="MobiDB-lite"/>
    </source>
</evidence>
<evidence type="ECO:0000313" key="3">
    <source>
        <dbReference type="Proteomes" id="UP001189429"/>
    </source>
</evidence>
<sequence length="724" mass="80438">MLGDCLKSESHTDEGPPEKRQKTNTDFVKSLLFASTAGSSGDGSSTVGMARPAEAPDAPAAVEAVTKDPMKTAREIMDKASTDFEDSPKDKITLAGLVRHLSEAPISNCALSSHHRLTMLLIIEGDRWRAHSKKCFYYTGGCWDQVEAFDIQGWGYIAALEGAFTKIGGAGVDDYKCPEWKWPALQGVVGQMLRQDAVTLATLYKDAKEHSDALKKATDNKGWKGNWALRAVDTMCTFKAAMDRGATRTPLTVLFLKTCDTPKPRSQGVTFTDCYLDSNWDLASPRPENDCYMRAPYQLFWSEDETKAAGIDVAKWDEQLPVFLKGLYYKNEAVFQLELASLKLAFLRVNSANMNFKIGHGGDGKHMEATLQRNLVGEANAHYLDCGVFHDRSECDANAHMVSDIWKRFIVGEELSCRDLRRMQKDQELNYENIPVLAETGTSRNKLREQLERRIICSRMGKATFVHNEEDIPQDTLDEFLSHPWIAARFLHKYLRPFAKKCTGHDSLVMLDNIKALSTEMYKDLAWLASRLSGGVDPPPEGGQPTGAIEKNLIVSAHAGAPMQAVVKAHLVETVDCKPGTRKQRKKGASKWQNRTAAIGKSNARLFTQCDTNALRRHMVNYDKMLLAWEACGGADAFGDWEDWGNPSDNIDNASTLVAGGSVEWYAMVLEHLTTPVTRFGGVSTTKTRCVEMPSLVELQEHAKGKTDRRQAALDAFIARCPPH</sequence>
<dbReference type="Proteomes" id="UP001189429">
    <property type="component" value="Unassembled WGS sequence"/>
</dbReference>
<organism evidence="2 3">
    <name type="scientific">Prorocentrum cordatum</name>
    <dbReference type="NCBI Taxonomy" id="2364126"/>
    <lineage>
        <taxon>Eukaryota</taxon>
        <taxon>Sar</taxon>
        <taxon>Alveolata</taxon>
        <taxon>Dinophyceae</taxon>
        <taxon>Prorocentrales</taxon>
        <taxon>Prorocentraceae</taxon>
        <taxon>Prorocentrum</taxon>
    </lineage>
</organism>
<dbReference type="EMBL" id="CAUYUJ010014229">
    <property type="protein sequence ID" value="CAK0838509.1"/>
    <property type="molecule type" value="Genomic_DNA"/>
</dbReference>
<proteinExistence type="predicted"/>
<keyword evidence="3" id="KW-1185">Reference proteome</keyword>
<feature type="compositionally biased region" description="Basic and acidic residues" evidence="1">
    <location>
        <begin position="1"/>
        <end position="23"/>
    </location>
</feature>
<reference evidence="2" key="1">
    <citation type="submission" date="2023-10" db="EMBL/GenBank/DDBJ databases">
        <authorList>
            <person name="Chen Y."/>
            <person name="Shah S."/>
            <person name="Dougan E. K."/>
            <person name="Thang M."/>
            <person name="Chan C."/>
        </authorList>
    </citation>
    <scope>NUCLEOTIDE SEQUENCE [LARGE SCALE GENOMIC DNA]</scope>
</reference>